<dbReference type="Pfam" id="PF01841">
    <property type="entry name" value="Transglut_core"/>
    <property type="match status" value="1"/>
</dbReference>
<feature type="transmembrane region" description="Helical" evidence="1">
    <location>
        <begin position="198"/>
        <end position="216"/>
    </location>
</feature>
<comment type="caution">
    <text evidence="4">The sequence shown here is derived from an EMBL/GenBank/DDBJ whole genome shotgun (WGS) entry which is preliminary data.</text>
</comment>
<name>A0ABW2H7X8_9MICO</name>
<dbReference type="Proteomes" id="UP001596507">
    <property type="component" value="Unassembled WGS sequence"/>
</dbReference>
<evidence type="ECO:0000259" key="3">
    <source>
        <dbReference type="Pfam" id="PF11992"/>
    </source>
</evidence>
<feature type="domain" description="Protein-glutamine gamma-glutamyltransferase TgpA N-terminal" evidence="3">
    <location>
        <begin position="31"/>
        <end position="394"/>
    </location>
</feature>
<feature type="transmembrane region" description="Helical" evidence="1">
    <location>
        <begin position="73"/>
        <end position="93"/>
    </location>
</feature>
<reference evidence="5" key="1">
    <citation type="journal article" date="2019" name="Int. J. Syst. Evol. Microbiol.">
        <title>The Global Catalogue of Microorganisms (GCM) 10K type strain sequencing project: providing services to taxonomists for standard genome sequencing and annotation.</title>
        <authorList>
            <consortium name="The Broad Institute Genomics Platform"/>
            <consortium name="The Broad Institute Genome Sequencing Center for Infectious Disease"/>
            <person name="Wu L."/>
            <person name="Ma J."/>
        </authorList>
    </citation>
    <scope>NUCLEOTIDE SEQUENCE [LARGE SCALE GENOMIC DNA]</scope>
    <source>
        <strain evidence="5">CGMCC 1.15772</strain>
    </source>
</reference>
<feature type="transmembrane region" description="Helical" evidence="1">
    <location>
        <begin position="135"/>
        <end position="153"/>
    </location>
</feature>
<dbReference type="InterPro" id="IPR002931">
    <property type="entry name" value="Transglutaminase-like"/>
</dbReference>
<evidence type="ECO:0000313" key="5">
    <source>
        <dbReference type="Proteomes" id="UP001596507"/>
    </source>
</evidence>
<gene>
    <name evidence="4" type="ORF">ACFQRL_00620</name>
</gene>
<feature type="transmembrane region" description="Helical" evidence="1">
    <location>
        <begin position="160"/>
        <end position="178"/>
    </location>
</feature>
<proteinExistence type="predicted"/>
<feature type="domain" description="Transglutaminase-like" evidence="2">
    <location>
        <begin position="544"/>
        <end position="612"/>
    </location>
</feature>
<organism evidence="4 5">
    <name type="scientific">Microbacterium fluvii</name>
    <dbReference type="NCBI Taxonomy" id="415215"/>
    <lineage>
        <taxon>Bacteria</taxon>
        <taxon>Bacillati</taxon>
        <taxon>Actinomycetota</taxon>
        <taxon>Actinomycetes</taxon>
        <taxon>Micrococcales</taxon>
        <taxon>Microbacteriaceae</taxon>
        <taxon>Microbacterium</taxon>
    </lineage>
</organism>
<protein>
    <submittedName>
        <fullName evidence="4">TransglutaminaseTgpA domain-containing protein</fullName>
    </submittedName>
</protein>
<sequence length="836" mass="87523">MSRTLPVARADRTRIVVVPRIVAGSLYAAVTVAVAAAAAWPIYRTGWFALLVVASAAAAAVIAAVAHRRRWPGWAVVVGVAGAIAVTGVPLAVPSRLGGGPLEVVRGLGDLGAGLVVGWKDLLTVDLPVGTYRNLLVPALVVFLVGTCAALLLSWRDDRVAVAAAPTALAMVAFGLFFGRTSVSEPLTLGPVVLHAPLETAIGATALLSSLLWLAWRSRDERVRALQRAAISSGVRISRRASPTDRRRGMLAAGMIAVALVVAVAVVPYAASGADREVLRSSIGPDVDLSAEVSPLASYRALFADDRADEVLFTVSAQGALPDRVRIATLDSYDGQTYRSGGSAAVDQARFVRVPSTLDAGEGEPIDLTVSIEGLDGVWMPTAGQLESVAFSGGRSSALADGFYYSAAAAAGVQTAGGGLQTGDRFEVSAVVPATQDLRALSAPGGVSDAVSAPDSLIAWVDAHRSGSGGAALAGLVDLLRERGYLSHALTEGETTPAWAADLPGYTFQPSASGHSLARIDAMFTRLLEREADSRAVDTGNYVAAVGDDEQFAVAVALIAGRLGFPARVVLGARLSSSDPSLPTCDAGECRAQDAAVWTEVRGTDGTWVPIDVTPQFAQSPSLERTEQRDPENVTDVIPDAVEEVVPPEPLQDDTASAADDDAADGWNLAWLWPILRVAGIVLLLLALAFGPFLVVIVAKAARRGRRRRDGSPAARLAGGWDEYVDAAIDARREAPRAATRGELAAAFDTPAGGALAVAADRAVFSHDAVDEAEAVRYWELVDAERRMLAGQNGFWRRLRAAVSLRSFIRHLAPPVASTRLSERGKRRSAQTARTT</sequence>
<feature type="transmembrane region" description="Helical" evidence="1">
    <location>
        <begin position="46"/>
        <end position="66"/>
    </location>
</feature>
<keyword evidence="1" id="KW-0812">Transmembrane</keyword>
<dbReference type="EMBL" id="JBHTBE010000001">
    <property type="protein sequence ID" value="MFC7267452.1"/>
    <property type="molecule type" value="Genomic_DNA"/>
</dbReference>
<dbReference type="InterPro" id="IPR038765">
    <property type="entry name" value="Papain-like_cys_pep_sf"/>
</dbReference>
<keyword evidence="1" id="KW-0472">Membrane</keyword>
<dbReference type="SUPFAM" id="SSF54001">
    <property type="entry name" value="Cysteine proteinases"/>
    <property type="match status" value="1"/>
</dbReference>
<feature type="transmembrane region" description="Helical" evidence="1">
    <location>
        <begin position="671"/>
        <end position="699"/>
    </location>
</feature>
<evidence type="ECO:0000313" key="4">
    <source>
        <dbReference type="EMBL" id="MFC7267452.1"/>
    </source>
</evidence>
<dbReference type="RefSeq" id="WP_262872400.1">
    <property type="nucleotide sequence ID" value="NZ_JAOPFX010000001.1"/>
</dbReference>
<accession>A0ABW2H7X8</accession>
<keyword evidence="1" id="KW-1133">Transmembrane helix</keyword>
<dbReference type="InterPro" id="IPR021878">
    <property type="entry name" value="TgpA_N"/>
</dbReference>
<dbReference type="Pfam" id="PF11992">
    <property type="entry name" value="TgpA_N"/>
    <property type="match status" value="1"/>
</dbReference>
<dbReference type="Gene3D" id="3.10.620.30">
    <property type="match status" value="1"/>
</dbReference>
<feature type="transmembrane region" description="Helical" evidence="1">
    <location>
        <begin position="21"/>
        <end position="40"/>
    </location>
</feature>
<keyword evidence="5" id="KW-1185">Reference proteome</keyword>
<feature type="transmembrane region" description="Helical" evidence="1">
    <location>
        <begin position="249"/>
        <end position="271"/>
    </location>
</feature>
<evidence type="ECO:0000256" key="1">
    <source>
        <dbReference type="SAM" id="Phobius"/>
    </source>
</evidence>
<evidence type="ECO:0000259" key="2">
    <source>
        <dbReference type="Pfam" id="PF01841"/>
    </source>
</evidence>